<dbReference type="OrthoDB" id="429813at2759"/>
<dbReference type="Proteomes" id="UP000800036">
    <property type="component" value="Unassembled WGS sequence"/>
</dbReference>
<accession>A0A6A5UXT2</accession>
<proteinExistence type="predicted"/>
<sequence>LLVTLIDQYAATELSSVWGAIASNENDLSQEFKDITYQKFANAISLAATWLQDHLPLPTCDFQTITYVGPKDVRYPIIAVAAAKLKKKLLLPSPFASTSAQVYLIGASKCEVYLHGGPLDSETRGILSANNNIDFMQIPSPSNFLW</sequence>
<dbReference type="AlphaFoldDB" id="A0A6A5UXT2"/>
<keyword evidence="2" id="KW-1185">Reference proteome</keyword>
<protein>
    <submittedName>
        <fullName evidence="1">Uncharacterized protein</fullName>
    </submittedName>
</protein>
<evidence type="ECO:0000313" key="1">
    <source>
        <dbReference type="EMBL" id="KAF1969230.1"/>
    </source>
</evidence>
<gene>
    <name evidence="1" type="ORF">BU23DRAFT_477741</name>
</gene>
<name>A0A6A5UXT2_9PLEO</name>
<feature type="non-terminal residue" evidence="1">
    <location>
        <position position="1"/>
    </location>
</feature>
<evidence type="ECO:0000313" key="2">
    <source>
        <dbReference type="Proteomes" id="UP000800036"/>
    </source>
</evidence>
<organism evidence="1 2">
    <name type="scientific">Bimuria novae-zelandiae CBS 107.79</name>
    <dbReference type="NCBI Taxonomy" id="1447943"/>
    <lineage>
        <taxon>Eukaryota</taxon>
        <taxon>Fungi</taxon>
        <taxon>Dikarya</taxon>
        <taxon>Ascomycota</taxon>
        <taxon>Pezizomycotina</taxon>
        <taxon>Dothideomycetes</taxon>
        <taxon>Pleosporomycetidae</taxon>
        <taxon>Pleosporales</taxon>
        <taxon>Massarineae</taxon>
        <taxon>Didymosphaeriaceae</taxon>
        <taxon>Bimuria</taxon>
    </lineage>
</organism>
<dbReference type="EMBL" id="ML976712">
    <property type="protein sequence ID" value="KAF1969230.1"/>
    <property type="molecule type" value="Genomic_DNA"/>
</dbReference>
<reference evidence="1" key="1">
    <citation type="journal article" date="2020" name="Stud. Mycol.">
        <title>101 Dothideomycetes genomes: a test case for predicting lifestyles and emergence of pathogens.</title>
        <authorList>
            <person name="Haridas S."/>
            <person name="Albert R."/>
            <person name="Binder M."/>
            <person name="Bloem J."/>
            <person name="Labutti K."/>
            <person name="Salamov A."/>
            <person name="Andreopoulos B."/>
            <person name="Baker S."/>
            <person name="Barry K."/>
            <person name="Bills G."/>
            <person name="Bluhm B."/>
            <person name="Cannon C."/>
            <person name="Castanera R."/>
            <person name="Culley D."/>
            <person name="Daum C."/>
            <person name="Ezra D."/>
            <person name="Gonzalez J."/>
            <person name="Henrissat B."/>
            <person name="Kuo A."/>
            <person name="Liang C."/>
            <person name="Lipzen A."/>
            <person name="Lutzoni F."/>
            <person name="Magnuson J."/>
            <person name="Mondo S."/>
            <person name="Nolan M."/>
            <person name="Ohm R."/>
            <person name="Pangilinan J."/>
            <person name="Park H.-J."/>
            <person name="Ramirez L."/>
            <person name="Alfaro M."/>
            <person name="Sun H."/>
            <person name="Tritt A."/>
            <person name="Yoshinaga Y."/>
            <person name="Zwiers L.-H."/>
            <person name="Turgeon B."/>
            <person name="Goodwin S."/>
            <person name="Spatafora J."/>
            <person name="Crous P."/>
            <person name="Grigoriev I."/>
        </authorList>
    </citation>
    <scope>NUCLEOTIDE SEQUENCE</scope>
    <source>
        <strain evidence="1">CBS 107.79</strain>
    </source>
</reference>